<evidence type="ECO:0000313" key="1">
    <source>
        <dbReference type="EMBL" id="SMP18631.1"/>
    </source>
</evidence>
<keyword evidence="2" id="KW-1185">Reference proteome</keyword>
<sequence>MSETEALLTSLEKLLLKERELLLKGIKSAKEAQEIEKIEGQKLEVLSKIAQLNEEELKPFKEKVKVLSSLNAEIKNLLINNMNFLESIMKELFPEENITYGNKNSKQSLFNKKI</sequence>
<dbReference type="EMBL" id="FXUB01000006">
    <property type="protein sequence ID" value="SMP18631.1"/>
    <property type="molecule type" value="Genomic_DNA"/>
</dbReference>
<proteinExistence type="predicted"/>
<dbReference type="RefSeq" id="WP_283401044.1">
    <property type="nucleotide sequence ID" value="NZ_FXUB01000006.1"/>
</dbReference>
<comment type="caution">
    <text evidence="1">The sequence shown here is derived from an EMBL/GenBank/DDBJ whole genome shotgun (WGS) entry which is preliminary data.</text>
</comment>
<accession>A0ABY1NUA1</accession>
<protein>
    <recommendedName>
        <fullName evidence="3">Flagellar biosynthesis protein FlgN</fullName>
    </recommendedName>
</protein>
<organism evidence="1 2">
    <name type="scientific">Desulfurobacterium pacificum</name>
    <dbReference type="NCBI Taxonomy" id="240166"/>
    <lineage>
        <taxon>Bacteria</taxon>
        <taxon>Pseudomonadati</taxon>
        <taxon>Aquificota</taxon>
        <taxon>Aquificia</taxon>
        <taxon>Desulfurobacteriales</taxon>
        <taxon>Desulfurobacteriaceae</taxon>
        <taxon>Desulfurobacterium</taxon>
    </lineage>
</organism>
<evidence type="ECO:0008006" key="3">
    <source>
        <dbReference type="Google" id="ProtNLM"/>
    </source>
</evidence>
<name>A0ABY1NUA1_9BACT</name>
<evidence type="ECO:0000313" key="2">
    <source>
        <dbReference type="Proteomes" id="UP001157911"/>
    </source>
</evidence>
<reference evidence="1 2" key="1">
    <citation type="submission" date="2017-05" db="EMBL/GenBank/DDBJ databases">
        <authorList>
            <person name="Varghese N."/>
            <person name="Submissions S."/>
        </authorList>
    </citation>
    <scope>NUCLEOTIDE SEQUENCE [LARGE SCALE GENOMIC DNA]</scope>
    <source>
        <strain evidence="1 2">DSM 15522</strain>
    </source>
</reference>
<gene>
    <name evidence="1" type="ORF">SAMN06265339_1605</name>
</gene>
<dbReference type="Proteomes" id="UP001157911">
    <property type="component" value="Unassembled WGS sequence"/>
</dbReference>